<dbReference type="InterPro" id="IPR029044">
    <property type="entry name" value="Nucleotide-diphossugar_trans"/>
</dbReference>
<evidence type="ECO:0000256" key="6">
    <source>
        <dbReference type="SAM" id="Phobius"/>
    </source>
</evidence>
<dbReference type="OrthoDB" id="9810303at2"/>
<evidence type="ECO:0000313" key="10">
    <source>
        <dbReference type="Proteomes" id="UP000231962"/>
    </source>
</evidence>
<dbReference type="PANTHER" id="PTHR43646:SF2">
    <property type="entry name" value="GLYCOSYLTRANSFERASE 2-LIKE DOMAIN-CONTAINING PROTEIN"/>
    <property type="match status" value="1"/>
</dbReference>
<comment type="caution">
    <text evidence="9">The sequence shown here is derived from an EMBL/GenBank/DDBJ whole genome shotgun (WGS) entry which is preliminary data.</text>
</comment>
<keyword evidence="3" id="KW-0328">Glycosyltransferase</keyword>
<dbReference type="NCBIfam" id="TIGR04283">
    <property type="entry name" value="glyco_like_mftF"/>
    <property type="match status" value="1"/>
</dbReference>
<dbReference type="InterPro" id="IPR001173">
    <property type="entry name" value="Glyco_trans_2-like"/>
</dbReference>
<name>A0A2M9ZPZ8_9LEPT</name>
<dbReference type="GO" id="GO:0005886">
    <property type="term" value="C:plasma membrane"/>
    <property type="evidence" value="ECO:0007669"/>
    <property type="project" value="UniProtKB-SubCell"/>
</dbReference>
<proteinExistence type="predicted"/>
<feature type="domain" description="Glycosyltransferase 2-like" evidence="7">
    <location>
        <begin position="14"/>
        <end position="166"/>
    </location>
</feature>
<keyword evidence="2" id="KW-1003">Cell membrane</keyword>
<gene>
    <name evidence="8" type="ORF">CH360_13025</name>
    <name evidence="9" type="ORF">CH373_04305</name>
</gene>
<evidence type="ECO:0000259" key="7">
    <source>
        <dbReference type="Pfam" id="PF00535"/>
    </source>
</evidence>
<accession>A0A2M9ZPZ8</accession>
<dbReference type="Pfam" id="PF00535">
    <property type="entry name" value="Glycos_transf_2"/>
    <property type="match status" value="1"/>
</dbReference>
<evidence type="ECO:0000313" key="8">
    <source>
        <dbReference type="EMBL" id="PJZ69057.1"/>
    </source>
</evidence>
<keyword evidence="6" id="KW-0812">Transmembrane</keyword>
<protein>
    <submittedName>
        <fullName evidence="9">Glycosyl transferase</fullName>
    </submittedName>
</protein>
<evidence type="ECO:0000256" key="3">
    <source>
        <dbReference type="ARBA" id="ARBA00022676"/>
    </source>
</evidence>
<evidence type="ECO:0000256" key="1">
    <source>
        <dbReference type="ARBA" id="ARBA00004236"/>
    </source>
</evidence>
<dbReference type="PANTHER" id="PTHR43646">
    <property type="entry name" value="GLYCOSYLTRANSFERASE"/>
    <property type="match status" value="1"/>
</dbReference>
<dbReference type="CDD" id="cd02522">
    <property type="entry name" value="GT_2_like_a"/>
    <property type="match status" value="1"/>
</dbReference>
<dbReference type="AlphaFoldDB" id="A0A2M9ZPZ8"/>
<dbReference type="EMBL" id="NPDY01000013">
    <property type="protein sequence ID" value="PJZ69057.1"/>
    <property type="molecule type" value="Genomic_DNA"/>
</dbReference>
<keyword evidence="5 6" id="KW-0472">Membrane</keyword>
<dbReference type="SUPFAM" id="SSF53448">
    <property type="entry name" value="Nucleotide-diphospho-sugar transferases"/>
    <property type="match status" value="1"/>
</dbReference>
<evidence type="ECO:0000256" key="2">
    <source>
        <dbReference type="ARBA" id="ARBA00022475"/>
    </source>
</evidence>
<dbReference type="GO" id="GO:0016757">
    <property type="term" value="F:glycosyltransferase activity"/>
    <property type="evidence" value="ECO:0007669"/>
    <property type="project" value="UniProtKB-KW"/>
</dbReference>
<keyword evidence="6" id="KW-1133">Transmembrane helix</keyword>
<dbReference type="InterPro" id="IPR026461">
    <property type="entry name" value="Trfase_2_rSAM/seldom_assoc"/>
</dbReference>
<feature type="transmembrane region" description="Helical" evidence="6">
    <location>
        <begin position="208"/>
        <end position="227"/>
    </location>
</feature>
<evidence type="ECO:0000313" key="11">
    <source>
        <dbReference type="Proteomes" id="UP000231990"/>
    </source>
</evidence>
<evidence type="ECO:0000313" key="9">
    <source>
        <dbReference type="EMBL" id="PJZ74147.1"/>
    </source>
</evidence>
<evidence type="ECO:0000256" key="5">
    <source>
        <dbReference type="ARBA" id="ARBA00023136"/>
    </source>
</evidence>
<dbReference type="Proteomes" id="UP000231962">
    <property type="component" value="Unassembled WGS sequence"/>
</dbReference>
<dbReference type="EMBL" id="NPDZ01000002">
    <property type="protein sequence ID" value="PJZ74147.1"/>
    <property type="molecule type" value="Genomic_DNA"/>
</dbReference>
<reference evidence="10 11" key="1">
    <citation type="submission" date="2017-07" db="EMBL/GenBank/DDBJ databases">
        <title>Leptospira spp. isolated from tropical soils.</title>
        <authorList>
            <person name="Thibeaux R."/>
            <person name="Iraola G."/>
            <person name="Ferres I."/>
            <person name="Bierque E."/>
            <person name="Girault D."/>
            <person name="Soupe-Gilbert M.-E."/>
            <person name="Picardeau M."/>
            <person name="Goarant C."/>
        </authorList>
    </citation>
    <scope>NUCLEOTIDE SEQUENCE [LARGE SCALE GENOMIC DNA]</scope>
    <source>
        <strain evidence="9 11">FH1-B-B1</strain>
        <strain evidence="8 10">FH1-B-C1</strain>
    </source>
</reference>
<sequence length="241" mass="27709">MEQKFSRIENPSVSVIIPVLNEESILERLLLSLISIQQASPNFEVIVVDGGSSDRSVEIASDLGAILVRSPVPSRSIQCNLGASFANGSIFFFLHADCLPRKEFISNIMNAVQNGSLTGCFRIKYDEPQHWWLKINAYYKALNWGFLRFGDQGLFLKKQIYFRTGGYSDEWKVMEDAEYVRRLRKKYSFSVLPDFLIVSSRKFQKHGLLKLQFVYFICTLLFAFGFGPTRIERAYQFLLGR</sequence>
<evidence type="ECO:0000256" key="4">
    <source>
        <dbReference type="ARBA" id="ARBA00022679"/>
    </source>
</evidence>
<comment type="subcellular location">
    <subcellularLocation>
        <location evidence="1">Cell membrane</location>
    </subcellularLocation>
</comment>
<keyword evidence="4 9" id="KW-0808">Transferase</keyword>
<dbReference type="Gene3D" id="3.90.550.10">
    <property type="entry name" value="Spore Coat Polysaccharide Biosynthesis Protein SpsA, Chain A"/>
    <property type="match status" value="1"/>
</dbReference>
<organism evidence="9 11">
    <name type="scientific">Leptospira perolatii</name>
    <dbReference type="NCBI Taxonomy" id="2023191"/>
    <lineage>
        <taxon>Bacteria</taxon>
        <taxon>Pseudomonadati</taxon>
        <taxon>Spirochaetota</taxon>
        <taxon>Spirochaetia</taxon>
        <taxon>Leptospirales</taxon>
        <taxon>Leptospiraceae</taxon>
        <taxon>Leptospira</taxon>
    </lineage>
</organism>
<dbReference type="Proteomes" id="UP000231990">
    <property type="component" value="Unassembled WGS sequence"/>
</dbReference>
<keyword evidence="10" id="KW-1185">Reference proteome</keyword>